<accession>A0A9W8P6B6</accession>
<reference evidence="1 3" key="3">
    <citation type="journal article" date="2023" name="Proc. Natl. Acad. Sci. U.S.A.">
        <title>A global phylogenomic analysis of the shiitake genus Lentinula.</title>
        <authorList>
            <person name="Sierra-Patev S."/>
            <person name="Min B."/>
            <person name="Naranjo-Ortiz M."/>
            <person name="Looney B."/>
            <person name="Konkel Z."/>
            <person name="Slot J.C."/>
            <person name="Sakamoto Y."/>
            <person name="Steenwyk J.L."/>
            <person name="Rokas A."/>
            <person name="Carro J."/>
            <person name="Camarero S."/>
            <person name="Ferreira P."/>
            <person name="Molpeceres G."/>
            <person name="Ruiz-Duenas F.J."/>
            <person name="Serrano A."/>
            <person name="Henrissat B."/>
            <person name="Drula E."/>
            <person name="Hughes K.W."/>
            <person name="Mata J.L."/>
            <person name="Ishikawa N.K."/>
            <person name="Vargas-Isla R."/>
            <person name="Ushijima S."/>
            <person name="Smith C.A."/>
            <person name="Donoghue J."/>
            <person name="Ahrendt S."/>
            <person name="Andreopoulos W."/>
            <person name="He G."/>
            <person name="LaButti K."/>
            <person name="Lipzen A."/>
            <person name="Ng V."/>
            <person name="Riley R."/>
            <person name="Sandor L."/>
            <person name="Barry K."/>
            <person name="Martinez A.T."/>
            <person name="Xiao Y."/>
            <person name="Gibbons J.G."/>
            <person name="Terashima K."/>
            <person name="Grigoriev I.V."/>
            <person name="Hibbett D."/>
        </authorList>
    </citation>
    <scope>NUCLEOTIDE SEQUENCE [LARGE SCALE GENOMIC DNA]</scope>
    <source>
        <strain evidence="1 3">TFB7810</strain>
    </source>
</reference>
<organism evidence="1 3">
    <name type="scientific">Lentinula detonsa</name>
    <dbReference type="NCBI Taxonomy" id="2804962"/>
    <lineage>
        <taxon>Eukaryota</taxon>
        <taxon>Fungi</taxon>
        <taxon>Dikarya</taxon>
        <taxon>Basidiomycota</taxon>
        <taxon>Agaricomycotina</taxon>
        <taxon>Agaricomycetes</taxon>
        <taxon>Agaricomycetidae</taxon>
        <taxon>Agaricales</taxon>
        <taxon>Marasmiineae</taxon>
        <taxon>Omphalotaceae</taxon>
        <taxon>Lentinula</taxon>
    </lineage>
</organism>
<dbReference type="EMBL" id="MU801954">
    <property type="protein sequence ID" value="KAJ3985800.1"/>
    <property type="molecule type" value="Genomic_DNA"/>
</dbReference>
<proteinExistence type="predicted"/>
<name>A0A9W8P6B6_9AGAR</name>
<evidence type="ECO:0000313" key="3">
    <source>
        <dbReference type="Proteomes" id="UP001142393"/>
    </source>
</evidence>
<reference evidence="2" key="2">
    <citation type="submission" date="2022-08" db="EMBL/GenBank/DDBJ databases">
        <authorList>
            <consortium name="DOE Joint Genome Institute"/>
            <person name="Min B."/>
            <person name="Riley R."/>
            <person name="Sierra-Patev S."/>
            <person name="Naranjo-Ortiz M."/>
            <person name="Looney B."/>
            <person name="Konkel Z."/>
            <person name="Slot J.C."/>
            <person name="Sakamoto Y."/>
            <person name="Steenwyk J.L."/>
            <person name="Rokas A."/>
            <person name="Carro J."/>
            <person name="Camarero S."/>
            <person name="Ferreira P."/>
            <person name="Molpeceres G."/>
            <person name="Ruiz-Duenas F.J."/>
            <person name="Serrano A."/>
            <person name="Henrissat B."/>
            <person name="Drula E."/>
            <person name="Hughes K.W."/>
            <person name="Mata J.L."/>
            <person name="Ishikawa N.K."/>
            <person name="Vargas-Isla R."/>
            <person name="Ushijima S."/>
            <person name="Smith C.A."/>
            <person name="Ahrendt S."/>
            <person name="Andreopoulos W."/>
            <person name="He G."/>
            <person name="Labutti K."/>
            <person name="Lipzen A."/>
            <person name="Ng V."/>
            <person name="Sandor L."/>
            <person name="Barry K."/>
            <person name="Martinez A.T."/>
            <person name="Xiao Y."/>
            <person name="Gibbons J.G."/>
            <person name="Terashima K."/>
            <person name="Hibbett D.S."/>
            <person name="Grigoriev I.V."/>
        </authorList>
    </citation>
    <scope>NUCLEOTIDE SEQUENCE</scope>
    <source>
        <strain evidence="2">TFB7829</strain>
    </source>
</reference>
<reference evidence="1" key="1">
    <citation type="submission" date="2022-08" db="EMBL/GenBank/DDBJ databases">
        <authorList>
            <consortium name="DOE Joint Genome Institute"/>
            <person name="Min B."/>
            <person name="Sierra-Patev S."/>
            <person name="Naranjo-Ortiz M."/>
            <person name="Looney B."/>
            <person name="Konkel Z."/>
            <person name="Slot J.C."/>
            <person name="Sakamoto Y."/>
            <person name="Steenwyk J.L."/>
            <person name="Rokas A."/>
            <person name="Carro J."/>
            <person name="Camarero S."/>
            <person name="Ferreira P."/>
            <person name="Molpeceres G."/>
            <person name="Ruiz-duenas F.J."/>
            <person name="Serrano A."/>
            <person name="Henrissat B."/>
            <person name="Drula E."/>
            <person name="Hughes K.W."/>
            <person name="Mata J.L."/>
            <person name="Ishikawa N.K."/>
            <person name="Vargas-Isla R."/>
            <person name="Ushijima S."/>
            <person name="Smith C.A."/>
            <person name="Ahrendt S."/>
            <person name="Andreopoulos W."/>
            <person name="He G."/>
            <person name="LaButti K."/>
            <person name="Lipzen A."/>
            <person name="Ng V."/>
            <person name="Riley R."/>
            <person name="Sandor L."/>
            <person name="Barry K."/>
            <person name="Martinez A.T."/>
            <person name="Xiao Y."/>
            <person name="Gibbons J.G."/>
            <person name="Terashima K."/>
            <person name="Hibbett D.S."/>
            <person name="Grigoriev I.V."/>
        </authorList>
    </citation>
    <scope>NUCLEOTIDE SEQUENCE</scope>
    <source>
        <strain evidence="1">TFB7810</strain>
    </source>
</reference>
<gene>
    <name evidence="1" type="ORF">DFH05DRAFT_1393509</name>
    <name evidence="2" type="ORF">F5890DRAFT_1093722</name>
</gene>
<dbReference type="Proteomes" id="UP001142393">
    <property type="component" value="Unassembled WGS sequence"/>
</dbReference>
<dbReference type="AlphaFoldDB" id="A0A9W8P6B6"/>
<evidence type="ECO:0000313" key="1">
    <source>
        <dbReference type="EMBL" id="KAJ3747856.1"/>
    </source>
</evidence>
<accession>A0AA38Q1X4</accession>
<sequence length="156" mass="17182">MESRFIDDQFGDLVTGTLPNYSPATGWTQGATCTGCGFHPNASQAFNQTWHDTTHHTTDETRSVQFGFTGTSLDVFCIIPNPSDPTLTSTYNLTFELDGQPLGETFTHISDLTNVFQFNVSVLSLENLSLAPHIFTMMAASTTVNSTLQFDYAMYT</sequence>
<keyword evidence="3" id="KW-1185">Reference proteome</keyword>
<evidence type="ECO:0000313" key="2">
    <source>
        <dbReference type="EMBL" id="KAJ3985800.1"/>
    </source>
</evidence>
<dbReference type="EMBL" id="JANVFU010000003">
    <property type="protein sequence ID" value="KAJ3747856.1"/>
    <property type="molecule type" value="Genomic_DNA"/>
</dbReference>
<comment type="caution">
    <text evidence="1">The sequence shown here is derived from an EMBL/GenBank/DDBJ whole genome shotgun (WGS) entry which is preliminary data.</text>
</comment>
<protein>
    <submittedName>
        <fullName evidence="1">Uncharacterized protein</fullName>
    </submittedName>
</protein>
<dbReference type="Proteomes" id="UP001163850">
    <property type="component" value="Unassembled WGS sequence"/>
</dbReference>